<keyword evidence="3 5" id="KW-1133">Transmembrane helix</keyword>
<proteinExistence type="predicted"/>
<name>A0A2V2ZK61_9BACI</name>
<feature type="transmembrane region" description="Helical" evidence="5">
    <location>
        <begin position="126"/>
        <end position="148"/>
    </location>
</feature>
<dbReference type="InterPro" id="IPR050367">
    <property type="entry name" value="APC_superfamily"/>
</dbReference>
<feature type="transmembrane region" description="Helical" evidence="5">
    <location>
        <begin position="356"/>
        <end position="377"/>
    </location>
</feature>
<accession>A0A2V2ZK61</accession>
<dbReference type="InterPro" id="IPR004841">
    <property type="entry name" value="AA-permease/SLC12A_dom"/>
</dbReference>
<evidence type="ECO:0000259" key="6">
    <source>
        <dbReference type="Pfam" id="PF00324"/>
    </source>
</evidence>
<protein>
    <submittedName>
        <fullName evidence="7">Putrescine importer</fullName>
    </submittedName>
</protein>
<feature type="transmembrane region" description="Helical" evidence="5">
    <location>
        <begin position="232"/>
        <end position="251"/>
    </location>
</feature>
<dbReference type="EMBL" id="QGTW01000016">
    <property type="protein sequence ID" value="PWW20288.1"/>
    <property type="molecule type" value="Genomic_DNA"/>
</dbReference>
<feature type="domain" description="Amino acid permease/ SLC12A" evidence="6">
    <location>
        <begin position="18"/>
        <end position="398"/>
    </location>
</feature>
<sequence length="448" mass="49013">MEKTNAPTLKRSLTLMPVIFFGLAFMAPKTFFSTYGVAVHSTNGMMPTAYAIALVVMLFTAYSYAQLVKAFPNAGAAYTFTQKSISPHIGFIVGWTIIIDYILSPMISSLILGIALKAYFPSIPMFVWIIGFSAFITAVNILGIKLAVKLNTYMLLSQILLFVLFFVLTIKGLLAGRGAGVLFSTVPFLDSEVNVSALLSVVPILCFSFLGFDAVTTLSEETKDPARTLPKAIYLITLIGGFLFITGSYFAQLIFPDFQSFKNPESAYLEIAMYIGGNIFSSLFIVVGLATTTASAVASGTSASRILYAMGRESVLPKKIFGYVSPKYRTPVVNILIVGVVSLSALFLNLTTAVSLISFGALFAFFFVNLSVVAHYFFRKKQRSFKGTIQYLIIPLIGAALIGLFFIELDKHSLLLGGIWLLIGFIYLLNLTKVFRQPPPELSFKEAQ</sequence>
<dbReference type="RefSeq" id="WP_110067178.1">
    <property type="nucleotide sequence ID" value="NZ_QGTW01000016.1"/>
</dbReference>
<dbReference type="AlphaFoldDB" id="A0A2V2ZK61"/>
<feature type="transmembrane region" description="Helical" evidence="5">
    <location>
        <begin position="155"/>
        <end position="175"/>
    </location>
</feature>
<feature type="transmembrane region" description="Helical" evidence="5">
    <location>
        <begin position="332"/>
        <end position="350"/>
    </location>
</feature>
<feature type="transmembrane region" description="Helical" evidence="5">
    <location>
        <begin position="89"/>
        <end position="120"/>
    </location>
</feature>
<dbReference type="PANTHER" id="PTHR42770:SF8">
    <property type="entry name" value="PUTRESCINE IMPORTER PUUP"/>
    <property type="match status" value="1"/>
</dbReference>
<evidence type="ECO:0000313" key="7">
    <source>
        <dbReference type="EMBL" id="PWW20288.1"/>
    </source>
</evidence>
<evidence type="ECO:0000256" key="5">
    <source>
        <dbReference type="SAM" id="Phobius"/>
    </source>
</evidence>
<keyword evidence="4 5" id="KW-0472">Membrane</keyword>
<feature type="transmembrane region" description="Helical" evidence="5">
    <location>
        <begin position="389"/>
        <end position="407"/>
    </location>
</feature>
<dbReference type="GO" id="GO:0016020">
    <property type="term" value="C:membrane"/>
    <property type="evidence" value="ECO:0007669"/>
    <property type="project" value="UniProtKB-SubCell"/>
</dbReference>
<feature type="transmembrane region" description="Helical" evidence="5">
    <location>
        <begin position="48"/>
        <end position="68"/>
    </location>
</feature>
<dbReference type="Pfam" id="PF00324">
    <property type="entry name" value="AA_permease"/>
    <property type="match status" value="1"/>
</dbReference>
<dbReference type="Proteomes" id="UP000247150">
    <property type="component" value="Unassembled WGS sequence"/>
</dbReference>
<comment type="subcellular location">
    <subcellularLocation>
        <location evidence="1">Membrane</location>
        <topology evidence="1">Multi-pass membrane protein</topology>
    </subcellularLocation>
</comment>
<dbReference type="GO" id="GO:0055085">
    <property type="term" value="P:transmembrane transport"/>
    <property type="evidence" value="ECO:0007669"/>
    <property type="project" value="InterPro"/>
</dbReference>
<reference evidence="7 8" key="1">
    <citation type="submission" date="2018-05" db="EMBL/GenBank/DDBJ databases">
        <title>Freshwater and sediment microbial communities from various areas in North America, analyzing microbe dynamics in response to fracking.</title>
        <authorList>
            <person name="Lamendella R."/>
        </authorList>
    </citation>
    <scope>NUCLEOTIDE SEQUENCE [LARGE SCALE GENOMIC DNA]</scope>
    <source>
        <strain evidence="7 8">15_TX</strain>
    </source>
</reference>
<organism evidence="7 8">
    <name type="scientific">Cytobacillus oceanisediminis</name>
    <dbReference type="NCBI Taxonomy" id="665099"/>
    <lineage>
        <taxon>Bacteria</taxon>
        <taxon>Bacillati</taxon>
        <taxon>Bacillota</taxon>
        <taxon>Bacilli</taxon>
        <taxon>Bacillales</taxon>
        <taxon>Bacillaceae</taxon>
        <taxon>Cytobacillus</taxon>
    </lineage>
</organism>
<feature type="transmembrane region" description="Helical" evidence="5">
    <location>
        <begin position="12"/>
        <end position="28"/>
    </location>
</feature>
<evidence type="ECO:0000256" key="1">
    <source>
        <dbReference type="ARBA" id="ARBA00004141"/>
    </source>
</evidence>
<feature type="transmembrane region" description="Helical" evidence="5">
    <location>
        <begin position="195"/>
        <end position="212"/>
    </location>
</feature>
<feature type="transmembrane region" description="Helical" evidence="5">
    <location>
        <begin position="413"/>
        <end position="431"/>
    </location>
</feature>
<feature type="transmembrane region" description="Helical" evidence="5">
    <location>
        <begin position="271"/>
        <end position="298"/>
    </location>
</feature>
<evidence type="ECO:0000256" key="3">
    <source>
        <dbReference type="ARBA" id="ARBA00022989"/>
    </source>
</evidence>
<evidence type="ECO:0000256" key="4">
    <source>
        <dbReference type="ARBA" id="ARBA00023136"/>
    </source>
</evidence>
<keyword evidence="2 5" id="KW-0812">Transmembrane</keyword>
<dbReference type="PIRSF" id="PIRSF006060">
    <property type="entry name" value="AA_transporter"/>
    <property type="match status" value="1"/>
</dbReference>
<dbReference type="PANTHER" id="PTHR42770">
    <property type="entry name" value="AMINO ACID TRANSPORTER-RELATED"/>
    <property type="match status" value="1"/>
</dbReference>
<dbReference type="OrthoDB" id="9804700at2"/>
<gene>
    <name evidence="7" type="ORF">DFO73_116103</name>
</gene>
<comment type="caution">
    <text evidence="7">The sequence shown here is derived from an EMBL/GenBank/DDBJ whole genome shotgun (WGS) entry which is preliminary data.</text>
</comment>
<evidence type="ECO:0000256" key="2">
    <source>
        <dbReference type="ARBA" id="ARBA00022692"/>
    </source>
</evidence>
<dbReference type="Gene3D" id="1.20.1740.10">
    <property type="entry name" value="Amino acid/polyamine transporter I"/>
    <property type="match status" value="1"/>
</dbReference>
<evidence type="ECO:0000313" key="8">
    <source>
        <dbReference type="Proteomes" id="UP000247150"/>
    </source>
</evidence>